<name>A0A6P5ZFA5_DURZI</name>
<proteinExistence type="predicted"/>
<keyword evidence="1" id="KW-1185">Reference proteome</keyword>
<evidence type="ECO:0000313" key="1">
    <source>
        <dbReference type="Proteomes" id="UP000515121"/>
    </source>
</evidence>
<protein>
    <submittedName>
        <fullName evidence="2">Phosphopantothenate--cysteine ligase 2-like</fullName>
    </submittedName>
</protein>
<dbReference type="Proteomes" id="UP000515121">
    <property type="component" value="Unplaced"/>
</dbReference>
<gene>
    <name evidence="2" type="primary">LOC111299830</name>
</gene>
<dbReference type="SUPFAM" id="SSF102645">
    <property type="entry name" value="CoaB-like"/>
    <property type="match status" value="1"/>
</dbReference>
<accession>A0A6P5ZFA5</accession>
<dbReference type="KEGG" id="dzi:111299830"/>
<dbReference type="InterPro" id="IPR035929">
    <property type="entry name" value="CoaB-like_sf"/>
</dbReference>
<organism evidence="1 2">
    <name type="scientific">Durio zibethinus</name>
    <name type="common">Durian</name>
    <dbReference type="NCBI Taxonomy" id="66656"/>
    <lineage>
        <taxon>Eukaryota</taxon>
        <taxon>Viridiplantae</taxon>
        <taxon>Streptophyta</taxon>
        <taxon>Embryophyta</taxon>
        <taxon>Tracheophyta</taxon>
        <taxon>Spermatophyta</taxon>
        <taxon>Magnoliopsida</taxon>
        <taxon>eudicotyledons</taxon>
        <taxon>Gunneridae</taxon>
        <taxon>Pentapetalae</taxon>
        <taxon>rosids</taxon>
        <taxon>malvids</taxon>
        <taxon>Malvales</taxon>
        <taxon>Malvaceae</taxon>
        <taxon>Helicteroideae</taxon>
        <taxon>Durio</taxon>
    </lineage>
</organism>
<evidence type="ECO:0000313" key="2">
    <source>
        <dbReference type="RefSeq" id="XP_022751036.1"/>
    </source>
</evidence>
<dbReference type="GeneID" id="111299830"/>
<dbReference type="GO" id="GO:0015937">
    <property type="term" value="P:coenzyme A biosynthetic process"/>
    <property type="evidence" value="ECO:0007669"/>
    <property type="project" value="UniProtKB-ARBA"/>
</dbReference>
<dbReference type="Gene3D" id="3.40.50.10300">
    <property type="entry name" value="CoaB-like"/>
    <property type="match status" value="1"/>
</dbReference>
<dbReference type="AlphaFoldDB" id="A0A6P5ZFA5"/>
<sequence length="146" mass="16593">MVKMLRMIALSMRSLGPHAMFYLAAAFSDIYVSWKSLAEHKIQSSSGPLDMRLMQVPKMLSVLRTGWNPMAFCILFKLYRASKILLEKASVLALNKYQMHSVVANELFQSLYCFPSFTVTKSVTNCSNIRQVLKLKGLPILKELIN</sequence>
<dbReference type="OrthoDB" id="70224at2759"/>
<dbReference type="RefSeq" id="XP_022751036.1">
    <property type="nucleotide sequence ID" value="XM_022895301.1"/>
</dbReference>
<dbReference type="GO" id="GO:0003824">
    <property type="term" value="F:catalytic activity"/>
    <property type="evidence" value="ECO:0007669"/>
    <property type="project" value="UniProtKB-ARBA"/>
</dbReference>
<reference evidence="2" key="1">
    <citation type="submission" date="2025-08" db="UniProtKB">
        <authorList>
            <consortium name="RefSeq"/>
        </authorList>
    </citation>
    <scope>IDENTIFICATION</scope>
    <source>
        <tissue evidence="2">Fruit stalk</tissue>
    </source>
</reference>